<accession>A0A4D6NR15</accession>
<proteinExistence type="predicted"/>
<dbReference type="PANTHER" id="PTHR33132">
    <property type="entry name" value="OSJNBB0118P14.9 PROTEIN"/>
    <property type="match status" value="1"/>
</dbReference>
<keyword evidence="3" id="KW-1185">Reference proteome</keyword>
<evidence type="ECO:0008006" key="4">
    <source>
        <dbReference type="Google" id="ProtNLM"/>
    </source>
</evidence>
<reference evidence="2 3" key="1">
    <citation type="submission" date="2019-04" db="EMBL/GenBank/DDBJ databases">
        <title>An improved genome assembly and genetic linkage map for asparagus bean, Vigna unguiculata ssp. sesquipedialis.</title>
        <authorList>
            <person name="Xia Q."/>
            <person name="Zhang R."/>
            <person name="Dong Y."/>
        </authorList>
    </citation>
    <scope>NUCLEOTIDE SEQUENCE [LARGE SCALE GENOMIC DNA]</scope>
    <source>
        <tissue evidence="2">Leaf</tissue>
    </source>
</reference>
<dbReference type="AlphaFoldDB" id="A0A4D6NR15"/>
<feature type="region of interest" description="Disordered" evidence="1">
    <location>
        <begin position="52"/>
        <end position="105"/>
    </location>
</feature>
<organism evidence="2 3">
    <name type="scientific">Vigna unguiculata</name>
    <name type="common">Cowpea</name>
    <dbReference type="NCBI Taxonomy" id="3917"/>
    <lineage>
        <taxon>Eukaryota</taxon>
        <taxon>Viridiplantae</taxon>
        <taxon>Streptophyta</taxon>
        <taxon>Embryophyta</taxon>
        <taxon>Tracheophyta</taxon>
        <taxon>Spermatophyta</taxon>
        <taxon>Magnoliopsida</taxon>
        <taxon>eudicotyledons</taxon>
        <taxon>Gunneridae</taxon>
        <taxon>Pentapetalae</taxon>
        <taxon>rosids</taxon>
        <taxon>fabids</taxon>
        <taxon>Fabales</taxon>
        <taxon>Fabaceae</taxon>
        <taxon>Papilionoideae</taxon>
        <taxon>50 kb inversion clade</taxon>
        <taxon>NPAAA clade</taxon>
        <taxon>indigoferoid/millettioid clade</taxon>
        <taxon>Phaseoleae</taxon>
        <taxon>Vigna</taxon>
    </lineage>
</organism>
<evidence type="ECO:0000313" key="3">
    <source>
        <dbReference type="Proteomes" id="UP000501690"/>
    </source>
</evidence>
<name>A0A4D6NR15_VIGUN</name>
<sequence length="293" mass="32301">MASSSSRTKSSGPVLRSLSPSTRFCSYTTSKTPFSSPSSAFASSTGSTFSSPSSTFFTNTRHQNSHTNHHTHHRAASPTRVNLYSPTPPSSSVRFSIDPRSISPNRSISNQIITKNSRPISGHKKTCMCSPTTHPGSFRCSLHKSTGSNNHHADSYPSNRLNMRRSAMKNSLVRIGGVEGEWVKRALTALIRPSSHQQRRRAAFEPRPSRLSVRSPFYCYCGGLPTPSALICRQSWIPAKRFGGSGESSPASFDFVVWSSRLLLYVLCQVGCVAGLWNWEYLNSCVGSWRSYI</sequence>
<gene>
    <name evidence="2" type="ORF">DEO72_LG11g3286</name>
</gene>
<protein>
    <recommendedName>
        <fullName evidence="4">Serine-rich protein-like protein</fullName>
    </recommendedName>
</protein>
<dbReference type="Proteomes" id="UP000501690">
    <property type="component" value="Linkage Group LG11"/>
</dbReference>
<evidence type="ECO:0000313" key="2">
    <source>
        <dbReference type="EMBL" id="QCE16273.1"/>
    </source>
</evidence>
<feature type="compositionally biased region" description="Polar residues" evidence="1">
    <location>
        <begin position="79"/>
        <end position="94"/>
    </location>
</feature>
<evidence type="ECO:0000256" key="1">
    <source>
        <dbReference type="SAM" id="MobiDB-lite"/>
    </source>
</evidence>
<feature type="compositionally biased region" description="Basic residues" evidence="1">
    <location>
        <begin position="63"/>
        <end position="75"/>
    </location>
</feature>
<dbReference type="EMBL" id="CP039355">
    <property type="protein sequence ID" value="QCE16273.1"/>
    <property type="molecule type" value="Genomic_DNA"/>
</dbReference>
<feature type="compositionally biased region" description="Low complexity" evidence="1">
    <location>
        <begin position="52"/>
        <end position="62"/>
    </location>
</feature>
<dbReference type="PANTHER" id="PTHR33132:SF135">
    <property type="entry name" value="OS02G0799700 PROTEIN"/>
    <property type="match status" value="1"/>
</dbReference>